<dbReference type="Proteomes" id="UP000630097">
    <property type="component" value="Unassembled WGS sequence"/>
</dbReference>
<name>A0A8J3M280_9ACTN</name>
<reference evidence="1 2" key="1">
    <citation type="submission" date="2021-01" db="EMBL/GenBank/DDBJ databases">
        <title>Whole genome shotgun sequence of Planotetraspora kaengkrachanensis NBRC 104272.</title>
        <authorList>
            <person name="Komaki H."/>
            <person name="Tamura T."/>
        </authorList>
    </citation>
    <scope>NUCLEOTIDE SEQUENCE [LARGE SCALE GENOMIC DNA]</scope>
    <source>
        <strain evidence="1 2">NBRC 104272</strain>
    </source>
</reference>
<accession>A0A8J3M280</accession>
<dbReference type="Gene3D" id="1.25.10.10">
    <property type="entry name" value="Leucine-rich Repeat Variant"/>
    <property type="match status" value="3"/>
</dbReference>
<evidence type="ECO:0000313" key="1">
    <source>
        <dbReference type="EMBL" id="GIG77661.1"/>
    </source>
</evidence>
<dbReference type="SUPFAM" id="SSF48371">
    <property type="entry name" value="ARM repeat"/>
    <property type="match status" value="1"/>
</dbReference>
<evidence type="ECO:0008006" key="3">
    <source>
        <dbReference type="Google" id="ProtNLM"/>
    </source>
</evidence>
<gene>
    <name evidence="1" type="ORF">Pka01_07880</name>
</gene>
<proteinExistence type="predicted"/>
<dbReference type="RefSeq" id="WP_203881163.1">
    <property type="nucleotide sequence ID" value="NZ_BAABHH010000002.1"/>
</dbReference>
<organism evidence="1 2">
    <name type="scientific">Planotetraspora kaengkrachanensis</name>
    <dbReference type="NCBI Taxonomy" id="575193"/>
    <lineage>
        <taxon>Bacteria</taxon>
        <taxon>Bacillati</taxon>
        <taxon>Actinomycetota</taxon>
        <taxon>Actinomycetes</taxon>
        <taxon>Streptosporangiales</taxon>
        <taxon>Streptosporangiaceae</taxon>
        <taxon>Planotetraspora</taxon>
    </lineage>
</organism>
<evidence type="ECO:0000313" key="2">
    <source>
        <dbReference type="Proteomes" id="UP000630097"/>
    </source>
</evidence>
<protein>
    <recommendedName>
        <fullName evidence="3">HEAT repeat domain-containing protein</fullName>
    </recommendedName>
</protein>
<comment type="caution">
    <text evidence="1">The sequence shown here is derived from an EMBL/GenBank/DDBJ whole genome shotgun (WGS) entry which is preliminary data.</text>
</comment>
<dbReference type="InterPro" id="IPR011989">
    <property type="entry name" value="ARM-like"/>
</dbReference>
<keyword evidence="2" id="KW-1185">Reference proteome</keyword>
<dbReference type="EMBL" id="BONV01000002">
    <property type="protein sequence ID" value="GIG77661.1"/>
    <property type="molecule type" value="Genomic_DNA"/>
</dbReference>
<dbReference type="AlphaFoldDB" id="A0A8J3M280"/>
<dbReference type="InterPro" id="IPR016024">
    <property type="entry name" value="ARM-type_fold"/>
</dbReference>
<sequence>MLERLDEIRWDRLEHNYGSAEDLPGLLRTLAGPAQEDAPYELGNLLLHQGGWICSAAPAALPFLVDLATASGNARRARIVGIVASLAREAEQLAGRNVDPAWPQAWAAAVPRLLTLAGDADVEVRRRVPYALGAARPQAGEVVPPLMDRFSHEPDLAVRLGLVLAVGELTGGELTRGEPVGGEAGAANGWLRDLHGHAEPQVRLAATIASGRAGEDLDVVLDAIDTGDLTPWRDNPWISGTPESVIYWVDAELVESRPARTRLAARLLGHADPGRRAGAVKVAARVLTTWRSAMPDLLPLLAERLDSPDETLRAFAAHLIVASGSAGDHADRIVAASADDTRLSRRQDTRISDIAVWGMARTGDERALPELVERIAGKRTGFPLTANHFGGSVYMLDLPGLQEVLSRLSRWADELLPAVRGRLRPGGPLEMNRALAQTLEAWGPAAAPAVPELAGLLEGEARQWAVRALGAIGEPAAEVAPALRPLVRFPLSPPGQPVRNAGRFDAAWALWRITGEAGPMLELSVAALEQNTAVTDAAWRLADLGRTAARHADLLRGLLKSTGEWERVEAAHALWRVTGDSAEAIPVLAETIRPLAEGRATPVMRQATGYLAEIGSPTGDVVALLETAQSLDVRLNYFGGWRAFTEDEEQRLLIRRALGDGGAAVGAF</sequence>